<protein>
    <recommendedName>
        <fullName evidence="3">Integrase</fullName>
    </recommendedName>
</protein>
<proteinExistence type="predicted"/>
<evidence type="ECO:0000313" key="2">
    <source>
        <dbReference type="Proteomes" id="UP000051322"/>
    </source>
</evidence>
<dbReference type="Proteomes" id="UP000051322">
    <property type="component" value="Unassembled WGS sequence"/>
</dbReference>
<evidence type="ECO:0008006" key="3">
    <source>
        <dbReference type="Google" id="ProtNLM"/>
    </source>
</evidence>
<accession>A0AB73FEZ0</accession>
<organism evidence="1 2">
    <name type="scientific">Acinetobacter baumannii</name>
    <dbReference type="NCBI Taxonomy" id="470"/>
    <lineage>
        <taxon>Bacteria</taxon>
        <taxon>Pseudomonadati</taxon>
        <taxon>Pseudomonadota</taxon>
        <taxon>Gammaproteobacteria</taxon>
        <taxon>Moraxellales</taxon>
        <taxon>Moraxellaceae</taxon>
        <taxon>Acinetobacter</taxon>
        <taxon>Acinetobacter calcoaceticus/baumannii complex</taxon>
    </lineage>
</organism>
<dbReference type="EMBL" id="LLFE01000162">
    <property type="protein sequence ID" value="KQD12342.1"/>
    <property type="molecule type" value="Genomic_DNA"/>
</dbReference>
<gene>
    <name evidence="1" type="ORF">APD06_07445</name>
</gene>
<name>A0AB73FEZ0_ACIBA</name>
<evidence type="ECO:0000313" key="1">
    <source>
        <dbReference type="EMBL" id="KQD12342.1"/>
    </source>
</evidence>
<reference evidence="1 2" key="1">
    <citation type="submission" date="2015-10" db="EMBL/GenBank/DDBJ databases">
        <title>The utility of whole genome sequencing in characterizing Acinetobacter epidemiology and analyzing hospital outbreaks.</title>
        <authorList>
            <person name="Ozer E.A."/>
            <person name="Fitzpatrick M.A."/>
            <person name="Hauser A.R."/>
        </authorList>
    </citation>
    <scope>NUCLEOTIDE SEQUENCE [LARGE SCALE GENOMIC DNA]</scope>
    <source>
        <strain evidence="1 2">ABBL059</strain>
    </source>
</reference>
<sequence>MNWSQILNLQWDNEFHISSTHQLFRTIKWRAAGKECSFEIPVGFMPRFKNFIRLRNYLLNNQKFEYLFFTAGERGLGTPKQVKSFTLHGIYSAIKRIDPLLPTIQSREWRAAKSDWLVRNTDISTTALILQNTEKTVLSSYIAGSESAHWEEISNFLHNISKVILSPNHDQTQLLQSAIGKCSSFGNPVIPQENDTINTPNCINPEGCLFCENYRIHVDETDIRKLLSCRYCIEKTAHLIGNLEEQDLITKPIFERINLIIAHVKKNNEPLVNKIMSEVEEGELDIYWARKLEMFMELDWII</sequence>
<comment type="caution">
    <text evidence="1">The sequence shown here is derived from an EMBL/GenBank/DDBJ whole genome shotgun (WGS) entry which is preliminary data.</text>
</comment>
<dbReference type="RefSeq" id="WP_057692810.1">
    <property type="nucleotide sequence ID" value="NZ_JALDNC010000003.1"/>
</dbReference>
<dbReference type="AlphaFoldDB" id="A0AB73FEZ0"/>